<proteinExistence type="predicted"/>
<protein>
    <submittedName>
        <fullName evidence="1">Uncharacterized protein</fullName>
    </submittedName>
</protein>
<accession>A0A0F9X416</accession>
<comment type="caution">
    <text evidence="1">The sequence shown here is derived from an EMBL/GenBank/DDBJ whole genome shotgun (WGS) entry which is preliminary data.</text>
</comment>
<dbReference type="EMBL" id="LAZR01000150">
    <property type="protein sequence ID" value="KKN86243.1"/>
    <property type="molecule type" value="Genomic_DNA"/>
</dbReference>
<reference evidence="1" key="1">
    <citation type="journal article" date="2015" name="Nature">
        <title>Complex archaea that bridge the gap between prokaryotes and eukaryotes.</title>
        <authorList>
            <person name="Spang A."/>
            <person name="Saw J.H."/>
            <person name="Jorgensen S.L."/>
            <person name="Zaremba-Niedzwiedzka K."/>
            <person name="Martijn J."/>
            <person name="Lind A.E."/>
            <person name="van Eijk R."/>
            <person name="Schleper C."/>
            <person name="Guy L."/>
            <person name="Ettema T.J."/>
        </authorList>
    </citation>
    <scope>NUCLEOTIDE SEQUENCE</scope>
</reference>
<name>A0A0F9X416_9ZZZZ</name>
<organism evidence="1">
    <name type="scientific">marine sediment metagenome</name>
    <dbReference type="NCBI Taxonomy" id="412755"/>
    <lineage>
        <taxon>unclassified sequences</taxon>
        <taxon>metagenomes</taxon>
        <taxon>ecological metagenomes</taxon>
    </lineage>
</organism>
<gene>
    <name evidence="1" type="ORF">LCGC14_0271120</name>
</gene>
<dbReference type="AlphaFoldDB" id="A0A0F9X416"/>
<evidence type="ECO:0000313" key="1">
    <source>
        <dbReference type="EMBL" id="KKN86243.1"/>
    </source>
</evidence>
<sequence>MSFALEKQRVAHLYAARLLLRQLRSCGEVWSDGRTVYRGAELNTYRVATLDRIVSLKERNPDKRRTPKMERMTRNLSLGQSFLGKQKDENTAEWLSRLLTDYGTTMDIGGRQRSLTARRLLRKNFPSHAAALDRHARYDAKEWSYVLRSHTRHSWVLKDEMDIGDGLTLAAGVTVMPSNRGFLASFLDFQFPVQAQHVCKAKDFRPKRQPCPTPRNPEIGLDL</sequence>